<dbReference type="PANTHER" id="PTHR42979:SF1">
    <property type="entry name" value="3-ISOPROPYLMALATE DEHYDROGENASE"/>
    <property type="match status" value="1"/>
</dbReference>
<keyword evidence="10 14" id="KW-0560">Oxidoreductase</keyword>
<evidence type="ECO:0000256" key="8">
    <source>
        <dbReference type="ARBA" id="ARBA00022723"/>
    </source>
</evidence>
<dbReference type="NCBIfam" id="TIGR00169">
    <property type="entry name" value="leuB"/>
    <property type="match status" value="1"/>
</dbReference>
<dbReference type="PROSITE" id="PS00470">
    <property type="entry name" value="IDH_IMDH"/>
    <property type="match status" value="1"/>
</dbReference>
<evidence type="ECO:0000256" key="7">
    <source>
        <dbReference type="ARBA" id="ARBA00022605"/>
    </source>
</evidence>
<evidence type="ECO:0000256" key="4">
    <source>
        <dbReference type="ARBA" id="ARBA00008319"/>
    </source>
</evidence>
<dbReference type="RefSeq" id="WP_068712955.1">
    <property type="nucleotide sequence ID" value="NZ_LSZP01000056.1"/>
</dbReference>
<dbReference type="Gene3D" id="3.40.718.10">
    <property type="entry name" value="Isopropylmalate Dehydrogenase"/>
    <property type="match status" value="1"/>
</dbReference>
<evidence type="ECO:0000256" key="6">
    <source>
        <dbReference type="ARBA" id="ARBA00022430"/>
    </source>
</evidence>
<dbReference type="InterPro" id="IPR024084">
    <property type="entry name" value="IsoPropMal-DH-like_dom"/>
</dbReference>
<dbReference type="GO" id="GO:0009098">
    <property type="term" value="P:L-leucine biosynthetic process"/>
    <property type="evidence" value="ECO:0007669"/>
    <property type="project" value="UniProtKB-UniRule"/>
</dbReference>
<comment type="caution">
    <text evidence="17">The sequence shown here is derived from an EMBL/GenBank/DDBJ whole genome shotgun (WGS) entry which is preliminary data.</text>
</comment>
<keyword evidence="13 14" id="KW-0100">Branched-chain amino acid biosynthesis</keyword>
<evidence type="ECO:0000256" key="9">
    <source>
        <dbReference type="ARBA" id="ARBA00022842"/>
    </source>
</evidence>
<sequence>MPKNETTLKFSVLAGDYIGPEVMRSALRVLEKVAAQEGLKLDYSEHAVGGCAIDAHGTALPEATLTACEAADAILFGSVGGPKWESLPPKEQPERAALLPLRKHFTLFANIRPGLLYPELREASPLKNERIPEGIDIVCIRELTGGIYFGQPKRTTLLNGGTDVESVDTMIYRKSEIERITEVAITAARSRKRRLCSVDKANVLETSVLWRKTVSDYVAANAPDIELSHMLVDNAAMQLVRDPGQFDVFVTENMFGDILSDEMAVICGSLGMLSSASLGARKNTLGLPYGLYEPAGGTAPDIAGKGIANPCAQILSGALMLRYSFGLEDAATRIERAVREVVASGTRTGDIAFGRTAVGTEQMTEKILGAL</sequence>
<dbReference type="InterPro" id="IPR004429">
    <property type="entry name" value="Isopropylmalate_DH"/>
</dbReference>
<feature type="binding site" evidence="14">
    <location>
        <position position="102"/>
    </location>
    <ligand>
        <name>substrate</name>
    </ligand>
</feature>
<dbReference type="PANTHER" id="PTHR42979">
    <property type="entry name" value="3-ISOPROPYLMALATE DEHYDROGENASE"/>
    <property type="match status" value="1"/>
</dbReference>
<feature type="site" description="Important for catalysis" evidence="14">
    <location>
        <position position="200"/>
    </location>
</feature>
<evidence type="ECO:0000256" key="15">
    <source>
        <dbReference type="RuleBase" id="RU004445"/>
    </source>
</evidence>
<proteinExistence type="inferred from homology"/>
<comment type="pathway">
    <text evidence="3 14 15">Amino-acid biosynthesis; L-leucine biosynthesis; L-leucine from 3-methyl-2-oxobutanoate: step 3/4.</text>
</comment>
<comment type="cofactor">
    <cofactor evidence="14 15">
        <name>Mg(2+)</name>
        <dbReference type="ChEBI" id="CHEBI:18420"/>
    </cofactor>
    <cofactor evidence="14 15">
        <name>Mn(2+)</name>
        <dbReference type="ChEBI" id="CHEBI:29035"/>
    </cofactor>
    <text evidence="14 15">Binds 1 Mg(2+) or Mn(2+) ion per subunit.</text>
</comment>
<evidence type="ECO:0000256" key="14">
    <source>
        <dbReference type="HAMAP-Rule" id="MF_01033"/>
    </source>
</evidence>
<dbReference type="AlphaFoldDB" id="A0A139SIX4"/>
<dbReference type="EC" id="1.1.1.85" evidence="14"/>
<evidence type="ECO:0000256" key="13">
    <source>
        <dbReference type="ARBA" id="ARBA00023304"/>
    </source>
</evidence>
<feature type="site" description="Important for catalysis" evidence="14">
    <location>
        <position position="148"/>
    </location>
</feature>
<dbReference type="Proteomes" id="UP000071392">
    <property type="component" value="Unassembled WGS sequence"/>
</dbReference>
<feature type="binding site" evidence="14">
    <location>
        <position position="141"/>
    </location>
    <ligand>
        <name>substrate</name>
    </ligand>
</feature>
<evidence type="ECO:0000259" key="16">
    <source>
        <dbReference type="SMART" id="SM01329"/>
    </source>
</evidence>
<dbReference type="EMBL" id="LSZP01000056">
    <property type="protein sequence ID" value="KXU34444.1"/>
    <property type="molecule type" value="Genomic_DNA"/>
</dbReference>
<accession>A0A139SIX4</accession>
<dbReference type="Pfam" id="PF00180">
    <property type="entry name" value="Iso_dh"/>
    <property type="match status" value="1"/>
</dbReference>
<keyword evidence="8 14" id="KW-0479">Metal-binding</keyword>
<dbReference type="FunFam" id="3.40.718.10:FF:000006">
    <property type="entry name" value="3-isopropylmalate dehydrogenase"/>
    <property type="match status" value="1"/>
</dbReference>
<feature type="binding site" evidence="14">
    <location>
        <position position="233"/>
    </location>
    <ligand>
        <name>Mg(2+)</name>
        <dbReference type="ChEBI" id="CHEBI:18420"/>
    </ligand>
</feature>
<dbReference type="GO" id="GO:0051287">
    <property type="term" value="F:NAD binding"/>
    <property type="evidence" value="ECO:0007669"/>
    <property type="project" value="InterPro"/>
</dbReference>
<keyword evidence="6 14" id="KW-0432">Leucine biosynthesis</keyword>
<evidence type="ECO:0000256" key="10">
    <source>
        <dbReference type="ARBA" id="ARBA00023002"/>
    </source>
</evidence>
<evidence type="ECO:0000256" key="11">
    <source>
        <dbReference type="ARBA" id="ARBA00023027"/>
    </source>
</evidence>
<dbReference type="STRING" id="1548208.AXK12_00585"/>
<dbReference type="GO" id="GO:0000287">
    <property type="term" value="F:magnesium ion binding"/>
    <property type="evidence" value="ECO:0007669"/>
    <property type="project" value="InterPro"/>
</dbReference>
<evidence type="ECO:0000256" key="2">
    <source>
        <dbReference type="ARBA" id="ARBA00001936"/>
    </source>
</evidence>
<comment type="subunit">
    <text evidence="5 14 15">Homodimer.</text>
</comment>
<dbReference type="SUPFAM" id="SSF53659">
    <property type="entry name" value="Isocitrate/Isopropylmalate dehydrogenase-like"/>
    <property type="match status" value="1"/>
</dbReference>
<comment type="cofactor">
    <cofactor evidence="2">
        <name>Mn(2+)</name>
        <dbReference type="ChEBI" id="CHEBI:29035"/>
    </cofactor>
</comment>
<evidence type="ECO:0000256" key="3">
    <source>
        <dbReference type="ARBA" id="ARBA00004762"/>
    </source>
</evidence>
<evidence type="ECO:0000256" key="5">
    <source>
        <dbReference type="ARBA" id="ARBA00011738"/>
    </source>
</evidence>
<dbReference type="SMART" id="SM01329">
    <property type="entry name" value="Iso_dh"/>
    <property type="match status" value="1"/>
</dbReference>
<comment type="catalytic activity">
    <reaction evidence="1 14 15">
        <text>(2R,3S)-3-isopropylmalate + NAD(+) = 4-methyl-2-oxopentanoate + CO2 + NADH</text>
        <dbReference type="Rhea" id="RHEA:32271"/>
        <dbReference type="ChEBI" id="CHEBI:16526"/>
        <dbReference type="ChEBI" id="CHEBI:17865"/>
        <dbReference type="ChEBI" id="CHEBI:35121"/>
        <dbReference type="ChEBI" id="CHEBI:57540"/>
        <dbReference type="ChEBI" id="CHEBI:57945"/>
        <dbReference type="EC" id="1.1.1.85"/>
    </reaction>
</comment>
<evidence type="ECO:0000313" key="17">
    <source>
        <dbReference type="EMBL" id="KXU34444.1"/>
    </source>
</evidence>
<evidence type="ECO:0000313" key="18">
    <source>
        <dbReference type="Proteomes" id="UP000071392"/>
    </source>
</evidence>
<comment type="caution">
    <text evidence="14">Lacks conserved residue(s) required for the propagation of feature annotation.</text>
</comment>
<organism evidence="17 18">
    <name type="scientific">Cephaloticoccus capnophilus</name>
    <dbReference type="NCBI Taxonomy" id="1548208"/>
    <lineage>
        <taxon>Bacteria</taxon>
        <taxon>Pseudomonadati</taxon>
        <taxon>Verrucomicrobiota</taxon>
        <taxon>Opitutia</taxon>
        <taxon>Opitutales</taxon>
        <taxon>Opitutaceae</taxon>
        <taxon>Cephaloticoccus</taxon>
    </lineage>
</organism>
<keyword evidence="11 14" id="KW-0520">NAD</keyword>
<protein>
    <recommendedName>
        <fullName evidence="14">3-isopropylmalate dehydrogenase</fullName>
        <ecNumber evidence="14">1.1.1.85</ecNumber>
    </recommendedName>
    <alternativeName>
        <fullName evidence="14">3-IPM-DH</fullName>
    </alternativeName>
    <alternativeName>
        <fullName evidence="14">Beta-IPM dehydrogenase</fullName>
        <shortName evidence="14">IMDH</shortName>
    </alternativeName>
</protein>
<evidence type="ECO:0000256" key="12">
    <source>
        <dbReference type="ARBA" id="ARBA00023211"/>
    </source>
</evidence>
<dbReference type="GO" id="GO:0003862">
    <property type="term" value="F:3-isopropylmalate dehydrogenase activity"/>
    <property type="evidence" value="ECO:0007669"/>
    <property type="project" value="UniProtKB-UniRule"/>
</dbReference>
<reference evidence="17 18" key="1">
    <citation type="submission" date="2016-02" db="EMBL/GenBank/DDBJ databases">
        <authorList>
            <person name="Wen L."/>
            <person name="He K."/>
            <person name="Yang H."/>
        </authorList>
    </citation>
    <scope>NUCLEOTIDE SEQUENCE [LARGE SCALE GENOMIC DNA]</scope>
    <source>
        <strain evidence="17 18">CV41</strain>
    </source>
</reference>
<dbReference type="UniPathway" id="UPA00048">
    <property type="reaction ID" value="UER00072"/>
</dbReference>
<feature type="binding site" evidence="14">
    <location>
        <position position="233"/>
    </location>
    <ligand>
        <name>substrate</name>
    </ligand>
</feature>
<comment type="subcellular location">
    <subcellularLocation>
        <location evidence="14">Cytoplasm</location>
    </subcellularLocation>
</comment>
<keyword evidence="7 14" id="KW-0028">Amino-acid biosynthesis</keyword>
<feature type="binding site" evidence="14">
    <location>
        <position position="112"/>
    </location>
    <ligand>
        <name>substrate</name>
    </ligand>
</feature>
<comment type="similarity">
    <text evidence="4 14">Belongs to the isocitrate and isopropylmalate dehydrogenases family. LeuB type 1 subfamily.</text>
</comment>
<dbReference type="OrthoDB" id="9806254at2"/>
<feature type="binding site" evidence="14">
    <location>
        <position position="261"/>
    </location>
    <ligand>
        <name>Mg(2+)</name>
        <dbReference type="ChEBI" id="CHEBI:18420"/>
    </ligand>
</feature>
<keyword evidence="12 14" id="KW-0464">Manganese</keyword>
<gene>
    <name evidence="14" type="primary">leuB</name>
    <name evidence="17" type="ORF">AXK12_00585</name>
</gene>
<feature type="binding site" evidence="14">
    <location>
        <begin position="81"/>
        <end position="94"/>
    </location>
    <ligand>
        <name>NAD(+)</name>
        <dbReference type="ChEBI" id="CHEBI:57540"/>
    </ligand>
</feature>
<dbReference type="HAMAP" id="MF_01033">
    <property type="entry name" value="LeuB_type1"/>
    <property type="match status" value="1"/>
</dbReference>
<comment type="function">
    <text evidence="14 15">Catalyzes the oxidation of 3-carboxy-2-hydroxy-4-methylpentanoate (3-isopropylmalate) to 3-carboxy-4-methyl-2-oxopentanoate. The product decarboxylates to 4-methyl-2 oxopentanoate.</text>
</comment>
<evidence type="ECO:0000256" key="1">
    <source>
        <dbReference type="ARBA" id="ARBA00000624"/>
    </source>
</evidence>
<feature type="domain" description="Isopropylmalate dehydrogenase-like" evidence="16">
    <location>
        <begin position="9"/>
        <end position="367"/>
    </location>
</feature>
<dbReference type="GO" id="GO:0005829">
    <property type="term" value="C:cytosol"/>
    <property type="evidence" value="ECO:0007669"/>
    <property type="project" value="TreeGrafter"/>
</dbReference>
<keyword evidence="18" id="KW-1185">Reference proteome</keyword>
<feature type="binding site" evidence="14">
    <location>
        <position position="257"/>
    </location>
    <ligand>
        <name>Mg(2+)</name>
        <dbReference type="ChEBI" id="CHEBI:18420"/>
    </ligand>
</feature>
<keyword evidence="9 14" id="KW-0460">Magnesium</keyword>
<dbReference type="InterPro" id="IPR019818">
    <property type="entry name" value="IsoCit/isopropylmalate_DH_CS"/>
</dbReference>
<keyword evidence="14" id="KW-0963">Cytoplasm</keyword>
<name>A0A139SIX4_9BACT</name>